<accession>A0AAV9FD29</accession>
<reference evidence="4" key="2">
    <citation type="submission" date="2023-06" db="EMBL/GenBank/DDBJ databases">
        <authorList>
            <person name="Ma L."/>
            <person name="Liu K.-W."/>
            <person name="Li Z."/>
            <person name="Hsiao Y.-Y."/>
            <person name="Qi Y."/>
            <person name="Fu T."/>
            <person name="Tang G."/>
            <person name="Zhang D."/>
            <person name="Sun W.-H."/>
            <person name="Liu D.-K."/>
            <person name="Li Y."/>
            <person name="Chen G.-Z."/>
            <person name="Liu X.-D."/>
            <person name="Liao X.-Y."/>
            <person name="Jiang Y.-T."/>
            <person name="Yu X."/>
            <person name="Hao Y."/>
            <person name="Huang J."/>
            <person name="Zhao X.-W."/>
            <person name="Ke S."/>
            <person name="Chen Y.-Y."/>
            <person name="Wu W.-L."/>
            <person name="Hsu J.-L."/>
            <person name="Lin Y.-F."/>
            <person name="Huang M.-D."/>
            <person name="Li C.-Y."/>
            <person name="Huang L."/>
            <person name="Wang Z.-W."/>
            <person name="Zhao X."/>
            <person name="Zhong W.-Y."/>
            <person name="Peng D.-H."/>
            <person name="Ahmad S."/>
            <person name="Lan S."/>
            <person name="Zhang J.-S."/>
            <person name="Tsai W.-C."/>
            <person name="Van De Peer Y."/>
            <person name="Liu Z.-J."/>
        </authorList>
    </citation>
    <scope>NUCLEOTIDE SEQUENCE</scope>
    <source>
        <strain evidence="4">CP</strain>
        <tissue evidence="4">Leaves</tissue>
    </source>
</reference>
<dbReference type="Proteomes" id="UP001180020">
    <property type="component" value="Unassembled WGS sequence"/>
</dbReference>
<dbReference type="PANTHER" id="PTHR46652">
    <property type="entry name" value="LEUCINE-RICH REPEAT AND IQ DOMAIN-CONTAINING PROTEIN 1-RELATED"/>
    <property type="match status" value="1"/>
</dbReference>
<feature type="region of interest" description="Disordered" evidence="3">
    <location>
        <begin position="226"/>
        <end position="258"/>
    </location>
</feature>
<dbReference type="AlphaFoldDB" id="A0AAV9FD29"/>
<evidence type="ECO:0000313" key="5">
    <source>
        <dbReference type="Proteomes" id="UP001180020"/>
    </source>
</evidence>
<dbReference type="SMART" id="SM00365">
    <property type="entry name" value="LRR_SD22"/>
    <property type="match status" value="4"/>
</dbReference>
<keyword evidence="5" id="KW-1185">Reference proteome</keyword>
<comment type="caution">
    <text evidence="4">The sequence shown here is derived from an EMBL/GenBank/DDBJ whole genome shotgun (WGS) entry which is preliminary data.</text>
</comment>
<evidence type="ECO:0000256" key="3">
    <source>
        <dbReference type="SAM" id="MobiDB-lite"/>
    </source>
</evidence>
<evidence type="ECO:0000256" key="2">
    <source>
        <dbReference type="ARBA" id="ARBA00022737"/>
    </source>
</evidence>
<dbReference type="SUPFAM" id="SSF52058">
    <property type="entry name" value="L domain-like"/>
    <property type="match status" value="1"/>
</dbReference>
<dbReference type="Gene3D" id="3.80.10.10">
    <property type="entry name" value="Ribonuclease Inhibitor"/>
    <property type="match status" value="2"/>
</dbReference>
<proteinExistence type="predicted"/>
<gene>
    <name evidence="4" type="ORF">QJS10_CPA02g01020</name>
</gene>
<protein>
    <submittedName>
        <fullName evidence="4">Uncharacterized protein</fullName>
    </submittedName>
</protein>
<keyword evidence="1" id="KW-0433">Leucine-rich repeat</keyword>
<keyword evidence="2" id="KW-0677">Repeat</keyword>
<feature type="region of interest" description="Disordered" evidence="3">
    <location>
        <begin position="275"/>
        <end position="308"/>
    </location>
</feature>
<dbReference type="Pfam" id="PF13516">
    <property type="entry name" value="LRR_6"/>
    <property type="match status" value="1"/>
</dbReference>
<name>A0AAV9FD29_ACOCL</name>
<dbReference type="InterPro" id="IPR050836">
    <property type="entry name" value="SDS22/Internalin_LRR"/>
</dbReference>
<dbReference type="Pfam" id="PF13855">
    <property type="entry name" value="LRR_8"/>
    <property type="match status" value="1"/>
</dbReference>
<sequence>MNLKWLSVVQNKLESLRGIEGLPKLTVLNAGRNKIKSMEEVKHVTSLGALILNDNEISSISQLDKLEYLNTLVLSRNPIHDIGVSLAKAKSLTKLSLAHCKIQSIGSSIMSCSNLKEVRLSHNEITSLPVELSQNTKLRNLDLGNNLISRFSELKVISSLQSLKNLNLFGNPIAQNDKLAKEVKKLLPKLKVFNSRSINLIDHSDARIMHEKSKIDRSDTHIMHEKNEKLTKVSAESQVEETKPKKRKADKNNPKFDKIDDADAPFMDIVLSESARDNAMEGEGAKPLGVLSDANSKEAKKKHKARKNKIEGGAVFQFISTTDSDIGTGGPSAWDD</sequence>
<dbReference type="EMBL" id="JAUJYO010000002">
    <property type="protein sequence ID" value="KAK1323771.1"/>
    <property type="molecule type" value="Genomic_DNA"/>
</dbReference>
<evidence type="ECO:0000313" key="4">
    <source>
        <dbReference type="EMBL" id="KAK1323771.1"/>
    </source>
</evidence>
<dbReference type="InterPro" id="IPR001611">
    <property type="entry name" value="Leu-rich_rpt"/>
</dbReference>
<dbReference type="PANTHER" id="PTHR46652:SF7">
    <property type="entry name" value="LEUCINE-RICH REPEAT AND IQ DOMAIN-CONTAINING PROTEIN 1"/>
    <property type="match status" value="1"/>
</dbReference>
<reference evidence="4" key="1">
    <citation type="journal article" date="2023" name="Nat. Commun.">
        <title>Diploid and tetraploid genomes of Acorus and the evolution of monocots.</title>
        <authorList>
            <person name="Ma L."/>
            <person name="Liu K.W."/>
            <person name="Li Z."/>
            <person name="Hsiao Y.Y."/>
            <person name="Qi Y."/>
            <person name="Fu T."/>
            <person name="Tang G.D."/>
            <person name="Zhang D."/>
            <person name="Sun W.H."/>
            <person name="Liu D.K."/>
            <person name="Li Y."/>
            <person name="Chen G.Z."/>
            <person name="Liu X.D."/>
            <person name="Liao X.Y."/>
            <person name="Jiang Y.T."/>
            <person name="Yu X."/>
            <person name="Hao Y."/>
            <person name="Huang J."/>
            <person name="Zhao X.W."/>
            <person name="Ke S."/>
            <person name="Chen Y.Y."/>
            <person name="Wu W.L."/>
            <person name="Hsu J.L."/>
            <person name="Lin Y.F."/>
            <person name="Huang M.D."/>
            <person name="Li C.Y."/>
            <person name="Huang L."/>
            <person name="Wang Z.W."/>
            <person name="Zhao X."/>
            <person name="Zhong W.Y."/>
            <person name="Peng D.H."/>
            <person name="Ahmad S."/>
            <person name="Lan S."/>
            <person name="Zhang J.S."/>
            <person name="Tsai W.C."/>
            <person name="Van de Peer Y."/>
            <person name="Liu Z.J."/>
        </authorList>
    </citation>
    <scope>NUCLEOTIDE SEQUENCE</scope>
    <source>
        <strain evidence="4">CP</strain>
    </source>
</reference>
<dbReference type="PROSITE" id="PS51450">
    <property type="entry name" value="LRR"/>
    <property type="match status" value="4"/>
</dbReference>
<evidence type="ECO:0000256" key="1">
    <source>
        <dbReference type="ARBA" id="ARBA00022614"/>
    </source>
</evidence>
<dbReference type="InterPro" id="IPR032675">
    <property type="entry name" value="LRR_dom_sf"/>
</dbReference>
<organism evidence="4 5">
    <name type="scientific">Acorus calamus</name>
    <name type="common">Sweet flag</name>
    <dbReference type="NCBI Taxonomy" id="4465"/>
    <lineage>
        <taxon>Eukaryota</taxon>
        <taxon>Viridiplantae</taxon>
        <taxon>Streptophyta</taxon>
        <taxon>Embryophyta</taxon>
        <taxon>Tracheophyta</taxon>
        <taxon>Spermatophyta</taxon>
        <taxon>Magnoliopsida</taxon>
        <taxon>Liliopsida</taxon>
        <taxon>Acoraceae</taxon>
        <taxon>Acorus</taxon>
    </lineage>
</organism>